<evidence type="ECO:0000259" key="8">
    <source>
        <dbReference type="Pfam" id="PF00171"/>
    </source>
</evidence>
<feature type="active site" evidence="6">
    <location>
        <position position="286"/>
    </location>
</feature>
<dbReference type="EMBL" id="CP071517">
    <property type="protein sequence ID" value="QSX74726.1"/>
    <property type="molecule type" value="Genomic_DNA"/>
</dbReference>
<comment type="similarity">
    <text evidence="7">Belongs to the aldehyde dehydrogenase family.</text>
</comment>
<dbReference type="InterPro" id="IPR050485">
    <property type="entry name" value="Proline_metab_enzyme"/>
</dbReference>
<dbReference type="Gene3D" id="3.40.309.10">
    <property type="entry name" value="Aldehyde Dehydrogenase, Chain A, domain 2"/>
    <property type="match status" value="1"/>
</dbReference>
<dbReference type="InterPro" id="IPR016160">
    <property type="entry name" value="Ald_DH_CS_CYS"/>
</dbReference>
<dbReference type="SUPFAM" id="SSF53720">
    <property type="entry name" value="ALDH-like"/>
    <property type="match status" value="1"/>
</dbReference>
<dbReference type="Pfam" id="PF00171">
    <property type="entry name" value="Aldedh"/>
    <property type="match status" value="1"/>
</dbReference>
<keyword evidence="4" id="KW-0520">NAD</keyword>
<dbReference type="PROSITE" id="PS00070">
    <property type="entry name" value="ALDEHYDE_DEHYDR_CYS"/>
    <property type="match status" value="1"/>
</dbReference>
<protein>
    <recommendedName>
        <fullName evidence="2">L-glutamate gamma-semialdehyde dehydrogenase</fullName>
        <ecNumber evidence="2">1.2.1.88</ecNumber>
    </recommendedName>
</protein>
<dbReference type="Proteomes" id="UP000663400">
    <property type="component" value="Chromosome"/>
</dbReference>
<proteinExistence type="inferred from homology"/>
<feature type="domain" description="Aldehyde dehydrogenase" evidence="8">
    <location>
        <begin position="53"/>
        <end position="514"/>
    </location>
</feature>
<evidence type="ECO:0000256" key="7">
    <source>
        <dbReference type="RuleBase" id="RU003345"/>
    </source>
</evidence>
<dbReference type="InterPro" id="IPR029510">
    <property type="entry name" value="Ald_DH_CS_GLU"/>
</dbReference>
<evidence type="ECO:0000256" key="4">
    <source>
        <dbReference type="ARBA" id="ARBA00023027"/>
    </source>
</evidence>
<name>A0ABX7RCV0_9GAMM</name>
<dbReference type="Gene3D" id="3.40.605.10">
    <property type="entry name" value="Aldehyde Dehydrogenase, Chain A, domain 1"/>
    <property type="match status" value="1"/>
</dbReference>
<keyword evidence="3 7" id="KW-0560">Oxidoreductase</keyword>
<keyword evidence="10" id="KW-1185">Reference proteome</keyword>
<dbReference type="EC" id="1.2.1.88" evidence="2"/>
<gene>
    <name evidence="9" type="ORF">HIV01_016390</name>
</gene>
<dbReference type="PANTHER" id="PTHR42862:SF1">
    <property type="entry name" value="DELTA-1-PYRROLINE-5-CARBOXYLATE DEHYDROGENASE 2, ISOFORM A-RELATED"/>
    <property type="match status" value="1"/>
</dbReference>
<evidence type="ECO:0000313" key="10">
    <source>
        <dbReference type="Proteomes" id="UP000663400"/>
    </source>
</evidence>
<sequence>MSFRLTYATMFNPPEAMHERFEAAMARVSADLGRRHELFINGEDRPAANHAQRRSPIDSALSLGEFALANAGDVDSAMRAAHAAFPAWRALPVAERARLMRKVGDLMEERVYDIAAALTLEVGKNRMEALGEAQETVDFFHYYADDYEQNAGYDRPLPNDPLEGTVSRNRSVMRPHGVWVVIAPFNFPFALAGGPVAAALVTGNTVVVKAASDTPWSGRLLADCIRDAGLPPGVFNYVSGSGREVGEALAQHPLTAGITFTGSVGVGMQLLRQMAGGAYPRPCIAEMGGKNPCIVTENADLERAATGIVRSAFGMGGQKCSALSRLYVHDSVADQLIGLLRGKIEAIRIGDARSRENWLGPVINDSAYGNYAHYMQQLQSDGATVVAGGRQLRDGDLARGYYVEPVLAEADLAHPLWKQEMFLPIVMLHRYRDREHAMRLANDTDMGLTAGFYGGSDEVPWFQDRIEAGVTYANRPQGATTGAWPGYQPFGGWKGSGSTGKAIASFYYLQQYLREQSRTVVE</sequence>
<dbReference type="PROSITE" id="PS00687">
    <property type="entry name" value="ALDEHYDE_DEHYDR_GLU"/>
    <property type="match status" value="1"/>
</dbReference>
<evidence type="ECO:0000256" key="1">
    <source>
        <dbReference type="ARBA" id="ARBA00004786"/>
    </source>
</evidence>
<evidence type="ECO:0000313" key="9">
    <source>
        <dbReference type="EMBL" id="QSX74726.1"/>
    </source>
</evidence>
<evidence type="ECO:0000256" key="6">
    <source>
        <dbReference type="PROSITE-ProRule" id="PRU10007"/>
    </source>
</evidence>
<accession>A0ABX7RCV0</accession>
<evidence type="ECO:0000256" key="3">
    <source>
        <dbReference type="ARBA" id="ARBA00023002"/>
    </source>
</evidence>
<dbReference type="PANTHER" id="PTHR42862">
    <property type="entry name" value="DELTA-1-PYRROLINE-5-CARBOXYLATE DEHYDROGENASE 1, ISOFORM A-RELATED"/>
    <property type="match status" value="1"/>
</dbReference>
<comment type="pathway">
    <text evidence="1">Amino-acid degradation; L-proline degradation into L-glutamate; L-glutamate from L-proline: step 2/2.</text>
</comment>
<dbReference type="InterPro" id="IPR016162">
    <property type="entry name" value="Ald_DH_N"/>
</dbReference>
<dbReference type="InterPro" id="IPR015590">
    <property type="entry name" value="Aldehyde_DH_dom"/>
</dbReference>
<evidence type="ECO:0000256" key="5">
    <source>
        <dbReference type="ARBA" id="ARBA00048142"/>
    </source>
</evidence>
<evidence type="ECO:0000256" key="2">
    <source>
        <dbReference type="ARBA" id="ARBA00012884"/>
    </source>
</evidence>
<comment type="catalytic activity">
    <reaction evidence="5">
        <text>L-glutamate 5-semialdehyde + NAD(+) + H2O = L-glutamate + NADH + 2 H(+)</text>
        <dbReference type="Rhea" id="RHEA:30235"/>
        <dbReference type="ChEBI" id="CHEBI:15377"/>
        <dbReference type="ChEBI" id="CHEBI:15378"/>
        <dbReference type="ChEBI" id="CHEBI:29985"/>
        <dbReference type="ChEBI" id="CHEBI:57540"/>
        <dbReference type="ChEBI" id="CHEBI:57945"/>
        <dbReference type="ChEBI" id="CHEBI:58066"/>
        <dbReference type="EC" id="1.2.1.88"/>
    </reaction>
</comment>
<organism evidence="9 10">
    <name type="scientific">Lysobacter arenosi</name>
    <dbReference type="NCBI Taxonomy" id="2795387"/>
    <lineage>
        <taxon>Bacteria</taxon>
        <taxon>Pseudomonadati</taxon>
        <taxon>Pseudomonadota</taxon>
        <taxon>Gammaproteobacteria</taxon>
        <taxon>Lysobacterales</taxon>
        <taxon>Lysobacteraceae</taxon>
        <taxon>Lysobacter</taxon>
    </lineage>
</organism>
<dbReference type="RefSeq" id="WP_200608814.1">
    <property type="nucleotide sequence ID" value="NZ_CP071517.1"/>
</dbReference>
<reference evidence="9 10" key="1">
    <citation type="submission" date="2021-02" db="EMBL/GenBank/DDBJ databases">
        <title>Lysobacter arenosi sp. nov., isolated from soil of gangwondo yeongwol, south Korea.</title>
        <authorList>
            <person name="Kim K.R."/>
            <person name="Kim K.H."/>
            <person name="Jeon C.O."/>
        </authorList>
    </citation>
    <scope>NUCLEOTIDE SEQUENCE [LARGE SCALE GENOMIC DNA]</scope>
    <source>
        <strain evidence="9 10">R7</strain>
    </source>
</reference>
<dbReference type="InterPro" id="IPR016163">
    <property type="entry name" value="Ald_DH_C"/>
</dbReference>
<dbReference type="InterPro" id="IPR016161">
    <property type="entry name" value="Ald_DH/histidinol_DH"/>
</dbReference>